<feature type="compositionally biased region" description="Acidic residues" evidence="1">
    <location>
        <begin position="415"/>
        <end position="425"/>
    </location>
</feature>
<accession>A0ABR0C968</accession>
<name>A0ABR0C968_PURLI</name>
<gene>
    <name evidence="2" type="ORF">Purlil1_2849</name>
</gene>
<dbReference type="CDD" id="cd00403">
    <property type="entry name" value="Ribosomal_L1"/>
    <property type="match status" value="1"/>
</dbReference>
<proteinExistence type="predicted"/>
<evidence type="ECO:0008006" key="4">
    <source>
        <dbReference type="Google" id="ProtNLM"/>
    </source>
</evidence>
<sequence>MMPALSRRKENWGRVRDRTVLALGGRSTGLAYSAPTKILGPGRLFFLGQAEAASPNGTPRLLSNVQNAGHYRPAQPRIAVMAPSQEVVAAGSSPLASIDPDQTLKASKALLAHIKKAAKQSADEATKKNLLEDDEAEETPIWLTLTTKRHIADKARLQPGKISLPHPLIKISESETESTPVTTTICAITADPQRAYKNIIGSDEFPAALSRRITRVIDFTKLKAKYSQYEAQRKLFSEHDVFVADERIINRLPKVLGKTFYKTSLKRPIPVNLQAKRPKVDGKRPKRDKKNTGDADADVNAGTAADIAKEIEKALGSALVSLAPTTNTAVRVGYASFTAQQIADNVDAVATALVAKWVPQKWRNVKSIYIKGPTTAALPVWLTDELWVDERDVIAAASAEKANIGKKRKAVAAAEAEDAAEEEAADSPAPKKKAKKAKKPEADDDALNKQIADRKAKLKKQKAAAKKSMEA</sequence>
<dbReference type="Gene3D" id="3.40.50.790">
    <property type="match status" value="1"/>
</dbReference>
<evidence type="ECO:0000313" key="3">
    <source>
        <dbReference type="Proteomes" id="UP001287286"/>
    </source>
</evidence>
<feature type="region of interest" description="Disordered" evidence="1">
    <location>
        <begin position="411"/>
        <end position="449"/>
    </location>
</feature>
<reference evidence="2 3" key="1">
    <citation type="journal article" date="2024" name="Microbiol. Resour. Announc.">
        <title>Genome annotations for the ascomycete fungi Trichoderma harzianum, Trichoderma aggressivum, and Purpureocillium lilacinum.</title>
        <authorList>
            <person name="Beijen E.P.W."/>
            <person name="Ohm R.A."/>
        </authorList>
    </citation>
    <scope>NUCLEOTIDE SEQUENCE [LARGE SCALE GENOMIC DNA]</scope>
    <source>
        <strain evidence="2 3">CBS 150709</strain>
    </source>
</reference>
<keyword evidence="3" id="KW-1185">Reference proteome</keyword>
<feature type="region of interest" description="Disordered" evidence="1">
    <location>
        <begin position="272"/>
        <end position="298"/>
    </location>
</feature>
<comment type="caution">
    <text evidence="2">The sequence shown here is derived from an EMBL/GenBank/DDBJ whole genome shotgun (WGS) entry which is preliminary data.</text>
</comment>
<evidence type="ECO:0000256" key="1">
    <source>
        <dbReference type="SAM" id="MobiDB-lite"/>
    </source>
</evidence>
<dbReference type="EMBL" id="JAWRVI010000007">
    <property type="protein sequence ID" value="KAK4092924.1"/>
    <property type="molecule type" value="Genomic_DNA"/>
</dbReference>
<dbReference type="Pfam" id="PF00687">
    <property type="entry name" value="Ribosomal_L1"/>
    <property type="match status" value="1"/>
</dbReference>
<protein>
    <recommendedName>
        <fullName evidence="4">Electron transfer flavoprotein alpha-subunit</fullName>
    </recommendedName>
</protein>
<evidence type="ECO:0000313" key="2">
    <source>
        <dbReference type="EMBL" id="KAK4092924.1"/>
    </source>
</evidence>
<dbReference type="InterPro" id="IPR016095">
    <property type="entry name" value="Ribosomal_uL1_3-a/b-sand"/>
</dbReference>
<dbReference type="Proteomes" id="UP001287286">
    <property type="component" value="Unassembled WGS sequence"/>
</dbReference>
<dbReference type="InterPro" id="IPR028364">
    <property type="entry name" value="Ribosomal_uL1/biogenesis"/>
</dbReference>
<dbReference type="InterPro" id="IPR023674">
    <property type="entry name" value="Ribosomal_uL1-like"/>
</dbReference>
<dbReference type="SUPFAM" id="SSF56808">
    <property type="entry name" value="Ribosomal protein L1"/>
    <property type="match status" value="1"/>
</dbReference>
<organism evidence="2 3">
    <name type="scientific">Purpureocillium lilacinum</name>
    <name type="common">Paecilomyces lilacinus</name>
    <dbReference type="NCBI Taxonomy" id="33203"/>
    <lineage>
        <taxon>Eukaryota</taxon>
        <taxon>Fungi</taxon>
        <taxon>Dikarya</taxon>
        <taxon>Ascomycota</taxon>
        <taxon>Pezizomycotina</taxon>
        <taxon>Sordariomycetes</taxon>
        <taxon>Hypocreomycetidae</taxon>
        <taxon>Hypocreales</taxon>
        <taxon>Ophiocordycipitaceae</taxon>
        <taxon>Purpureocillium</taxon>
    </lineage>
</organism>